<dbReference type="AlphaFoldDB" id="A0A1X2HC81"/>
<sequence length="100" mass="11241">MDEFLEPLFCELLTLYASILGMDLRYFGNETDEIGASARIMLVQNRQSNQLRRRMTRLLQMLHVRPAGGGGATPSNIDALLLAMAEVIERAESCQQARLE</sequence>
<dbReference type="EMBL" id="MCGN01000006">
    <property type="protein sequence ID" value="ORY95814.1"/>
    <property type="molecule type" value="Genomic_DNA"/>
</dbReference>
<protein>
    <submittedName>
        <fullName evidence="1">Uncharacterized protein</fullName>
    </submittedName>
</protein>
<name>A0A1X2HC81_SYNRA</name>
<reference evidence="1 2" key="1">
    <citation type="submission" date="2016-07" db="EMBL/GenBank/DDBJ databases">
        <title>Pervasive Adenine N6-methylation of Active Genes in Fungi.</title>
        <authorList>
            <consortium name="DOE Joint Genome Institute"/>
            <person name="Mondo S.J."/>
            <person name="Dannebaum R.O."/>
            <person name="Kuo R.C."/>
            <person name="Labutti K."/>
            <person name="Haridas S."/>
            <person name="Kuo A."/>
            <person name="Salamov A."/>
            <person name="Ahrendt S.R."/>
            <person name="Lipzen A."/>
            <person name="Sullivan W."/>
            <person name="Andreopoulos W.B."/>
            <person name="Clum A."/>
            <person name="Lindquist E."/>
            <person name="Daum C."/>
            <person name="Ramamoorthy G.K."/>
            <person name="Gryganskyi A."/>
            <person name="Culley D."/>
            <person name="Magnuson J.K."/>
            <person name="James T.Y."/>
            <person name="O'Malley M.A."/>
            <person name="Stajich J.E."/>
            <person name="Spatafora J.W."/>
            <person name="Visel A."/>
            <person name="Grigoriev I.V."/>
        </authorList>
    </citation>
    <scope>NUCLEOTIDE SEQUENCE [LARGE SCALE GENOMIC DNA]</scope>
    <source>
        <strain evidence="1 2">NRRL 2496</strain>
    </source>
</reference>
<keyword evidence="2" id="KW-1185">Reference proteome</keyword>
<proteinExistence type="predicted"/>
<evidence type="ECO:0000313" key="2">
    <source>
        <dbReference type="Proteomes" id="UP000242180"/>
    </source>
</evidence>
<gene>
    <name evidence="1" type="ORF">BCR43DRAFT_493639</name>
</gene>
<comment type="caution">
    <text evidence="1">The sequence shown here is derived from an EMBL/GenBank/DDBJ whole genome shotgun (WGS) entry which is preliminary data.</text>
</comment>
<evidence type="ECO:0000313" key="1">
    <source>
        <dbReference type="EMBL" id="ORY95814.1"/>
    </source>
</evidence>
<organism evidence="1 2">
    <name type="scientific">Syncephalastrum racemosum</name>
    <name type="common">Filamentous fungus</name>
    <dbReference type="NCBI Taxonomy" id="13706"/>
    <lineage>
        <taxon>Eukaryota</taxon>
        <taxon>Fungi</taxon>
        <taxon>Fungi incertae sedis</taxon>
        <taxon>Mucoromycota</taxon>
        <taxon>Mucoromycotina</taxon>
        <taxon>Mucoromycetes</taxon>
        <taxon>Mucorales</taxon>
        <taxon>Syncephalastraceae</taxon>
        <taxon>Syncephalastrum</taxon>
    </lineage>
</organism>
<accession>A0A1X2HC81</accession>
<dbReference type="Proteomes" id="UP000242180">
    <property type="component" value="Unassembled WGS sequence"/>
</dbReference>
<dbReference type="InParanoid" id="A0A1X2HC81"/>